<dbReference type="EMBL" id="JAIQCV010000005">
    <property type="protein sequence ID" value="KAH1097191.1"/>
    <property type="molecule type" value="Genomic_DNA"/>
</dbReference>
<proteinExistence type="predicted"/>
<dbReference type="Proteomes" id="UP000828251">
    <property type="component" value="Unassembled WGS sequence"/>
</dbReference>
<sequence>MFLRRHKRFRSQIASWPTRSNDSFEAKDDEKEEVNLNGNKGGTKADDEASKQREASPRVNTIKDITMSIVSQQRMEIQVSKARLSDE</sequence>
<reference evidence="2 3" key="1">
    <citation type="journal article" date="2021" name="Plant Biotechnol. J.">
        <title>Multi-omics assisted identification of the key and species-specific regulatory components of drought-tolerant mechanisms in Gossypium stocksii.</title>
        <authorList>
            <person name="Yu D."/>
            <person name="Ke L."/>
            <person name="Zhang D."/>
            <person name="Wu Y."/>
            <person name="Sun Y."/>
            <person name="Mei J."/>
            <person name="Sun J."/>
            <person name="Sun Y."/>
        </authorList>
    </citation>
    <scope>NUCLEOTIDE SEQUENCE [LARGE SCALE GENOMIC DNA]</scope>
    <source>
        <strain evidence="3">cv. E1</strain>
        <tissue evidence="2">Leaf</tissue>
    </source>
</reference>
<comment type="caution">
    <text evidence="2">The sequence shown here is derived from an EMBL/GenBank/DDBJ whole genome shotgun (WGS) entry which is preliminary data.</text>
</comment>
<dbReference type="AlphaFoldDB" id="A0A9D4A9E8"/>
<name>A0A9D4A9E8_9ROSI</name>
<evidence type="ECO:0000313" key="3">
    <source>
        <dbReference type="Proteomes" id="UP000828251"/>
    </source>
</evidence>
<protein>
    <submittedName>
        <fullName evidence="2">Uncharacterized protein</fullName>
    </submittedName>
</protein>
<organism evidence="2 3">
    <name type="scientific">Gossypium stocksii</name>
    <dbReference type="NCBI Taxonomy" id="47602"/>
    <lineage>
        <taxon>Eukaryota</taxon>
        <taxon>Viridiplantae</taxon>
        <taxon>Streptophyta</taxon>
        <taxon>Embryophyta</taxon>
        <taxon>Tracheophyta</taxon>
        <taxon>Spermatophyta</taxon>
        <taxon>Magnoliopsida</taxon>
        <taxon>eudicotyledons</taxon>
        <taxon>Gunneridae</taxon>
        <taxon>Pentapetalae</taxon>
        <taxon>rosids</taxon>
        <taxon>malvids</taxon>
        <taxon>Malvales</taxon>
        <taxon>Malvaceae</taxon>
        <taxon>Malvoideae</taxon>
        <taxon>Gossypium</taxon>
    </lineage>
</organism>
<evidence type="ECO:0000313" key="2">
    <source>
        <dbReference type="EMBL" id="KAH1097191.1"/>
    </source>
</evidence>
<accession>A0A9D4A9E8</accession>
<evidence type="ECO:0000256" key="1">
    <source>
        <dbReference type="SAM" id="MobiDB-lite"/>
    </source>
</evidence>
<keyword evidence="3" id="KW-1185">Reference proteome</keyword>
<gene>
    <name evidence="2" type="ORF">J1N35_014112</name>
</gene>
<feature type="region of interest" description="Disordered" evidence="1">
    <location>
        <begin position="19"/>
        <end position="58"/>
    </location>
</feature>
<feature type="compositionally biased region" description="Basic and acidic residues" evidence="1">
    <location>
        <begin position="43"/>
        <end position="56"/>
    </location>
</feature>